<proteinExistence type="predicted"/>
<protein>
    <submittedName>
        <fullName evidence="1">Uncharacterized protein</fullName>
    </submittedName>
</protein>
<dbReference type="AlphaFoldDB" id="A0A0A9BF05"/>
<evidence type="ECO:0000313" key="1">
    <source>
        <dbReference type="EMBL" id="JAD60718.1"/>
    </source>
</evidence>
<organism evidence="1">
    <name type="scientific">Arundo donax</name>
    <name type="common">Giant reed</name>
    <name type="synonym">Donax arundinaceus</name>
    <dbReference type="NCBI Taxonomy" id="35708"/>
    <lineage>
        <taxon>Eukaryota</taxon>
        <taxon>Viridiplantae</taxon>
        <taxon>Streptophyta</taxon>
        <taxon>Embryophyta</taxon>
        <taxon>Tracheophyta</taxon>
        <taxon>Spermatophyta</taxon>
        <taxon>Magnoliopsida</taxon>
        <taxon>Liliopsida</taxon>
        <taxon>Poales</taxon>
        <taxon>Poaceae</taxon>
        <taxon>PACMAD clade</taxon>
        <taxon>Arundinoideae</taxon>
        <taxon>Arundineae</taxon>
        <taxon>Arundo</taxon>
    </lineage>
</organism>
<dbReference type="EMBL" id="GBRH01237177">
    <property type="protein sequence ID" value="JAD60718.1"/>
    <property type="molecule type" value="Transcribed_RNA"/>
</dbReference>
<reference evidence="1" key="2">
    <citation type="journal article" date="2015" name="Data Brief">
        <title>Shoot transcriptome of the giant reed, Arundo donax.</title>
        <authorList>
            <person name="Barrero R.A."/>
            <person name="Guerrero F.D."/>
            <person name="Moolhuijzen P."/>
            <person name="Goolsby J.A."/>
            <person name="Tidwell J."/>
            <person name="Bellgard S.E."/>
            <person name="Bellgard M.I."/>
        </authorList>
    </citation>
    <scope>NUCLEOTIDE SEQUENCE</scope>
    <source>
        <tissue evidence="1">Shoot tissue taken approximately 20 cm above the soil surface</tissue>
    </source>
</reference>
<reference evidence="1" key="1">
    <citation type="submission" date="2014-09" db="EMBL/GenBank/DDBJ databases">
        <authorList>
            <person name="Magalhaes I.L.F."/>
            <person name="Oliveira U."/>
            <person name="Santos F.R."/>
            <person name="Vidigal T.H.D.A."/>
            <person name="Brescovit A.D."/>
            <person name="Santos A.J."/>
        </authorList>
    </citation>
    <scope>NUCLEOTIDE SEQUENCE</scope>
    <source>
        <tissue evidence="1">Shoot tissue taken approximately 20 cm above the soil surface</tissue>
    </source>
</reference>
<name>A0A0A9BF05_ARUDO</name>
<accession>A0A0A9BF05</accession>
<sequence>MAQRWLYKIKTTLRTYPIPRTLVTLDQQVLYQK</sequence>